<accession>A0ABW2UF49</accession>
<dbReference type="RefSeq" id="WP_377397779.1">
    <property type="nucleotide sequence ID" value="NZ_JBHTFQ010000001.1"/>
</dbReference>
<evidence type="ECO:0000313" key="3">
    <source>
        <dbReference type="Proteomes" id="UP001596516"/>
    </source>
</evidence>
<dbReference type="Proteomes" id="UP001596516">
    <property type="component" value="Unassembled WGS sequence"/>
</dbReference>
<feature type="domain" description="Endonuclease/exonuclease/phosphatase" evidence="1">
    <location>
        <begin position="45"/>
        <end position="314"/>
    </location>
</feature>
<organism evidence="2 3">
    <name type="scientific">Plastorhodobacter daqingensis</name>
    <dbReference type="NCBI Taxonomy" id="1387281"/>
    <lineage>
        <taxon>Bacteria</taxon>
        <taxon>Pseudomonadati</taxon>
        <taxon>Pseudomonadota</taxon>
        <taxon>Alphaproteobacteria</taxon>
        <taxon>Rhodobacterales</taxon>
        <taxon>Paracoccaceae</taxon>
        <taxon>Plastorhodobacter</taxon>
    </lineage>
</organism>
<dbReference type="EMBL" id="JBHTFQ010000001">
    <property type="protein sequence ID" value="MFC7702778.1"/>
    <property type="molecule type" value="Genomic_DNA"/>
</dbReference>
<keyword evidence="3" id="KW-1185">Reference proteome</keyword>
<protein>
    <submittedName>
        <fullName evidence="2">Endonuclease/exonuclease/phosphatase family protein</fullName>
    </submittedName>
</protein>
<proteinExistence type="predicted"/>
<dbReference type="Pfam" id="PF03372">
    <property type="entry name" value="Exo_endo_phos"/>
    <property type="match status" value="1"/>
</dbReference>
<evidence type="ECO:0000259" key="1">
    <source>
        <dbReference type="Pfam" id="PF03372"/>
    </source>
</evidence>
<dbReference type="InterPro" id="IPR036691">
    <property type="entry name" value="Endo/exonu/phosph_ase_sf"/>
</dbReference>
<keyword evidence="2" id="KW-0540">Nuclease</keyword>
<dbReference type="Gene3D" id="3.60.10.10">
    <property type="entry name" value="Endonuclease/exonuclease/phosphatase"/>
    <property type="match status" value="1"/>
</dbReference>
<dbReference type="InterPro" id="IPR005135">
    <property type="entry name" value="Endo/exonuclease/phosphatase"/>
</dbReference>
<sequence length="339" mass="36184">MRSVFVTGLMLWLLVGPALADPLRVATYNAALTRRGPGLLLQDILKGEDQVQAAVAMIVAARPDILLLNKFDYDFGGAALDAFAESLGAAGLEYPHRFAARPNTGWATGLDLDGDGRLGTADDAQGYGRFAGAGGMAILSRHPLGEVRDFSGFLWRDLPGALLPQVDGAPFPSAAVFEEQRLASVAAWEVAVLAPTGRLGLLAFHAGPPVFGGPHDRNLRRNHDEVSFWRALLDGELPLAPPEPPFVLLGGANLDPERGDGMGQAIRALLAHPQLHDPLPGSDSVRWERLGPMRVDYVLPSWPAEGAGLLWPEDALGPEREALASAHALVWVDLRLPAP</sequence>
<dbReference type="SUPFAM" id="SSF56219">
    <property type="entry name" value="DNase I-like"/>
    <property type="match status" value="1"/>
</dbReference>
<name>A0ABW2UF49_9RHOB</name>
<evidence type="ECO:0000313" key="2">
    <source>
        <dbReference type="EMBL" id="MFC7702778.1"/>
    </source>
</evidence>
<comment type="caution">
    <text evidence="2">The sequence shown here is derived from an EMBL/GenBank/DDBJ whole genome shotgun (WGS) entry which is preliminary data.</text>
</comment>
<reference evidence="3" key="1">
    <citation type="journal article" date="2019" name="Int. J. Syst. Evol. Microbiol.">
        <title>The Global Catalogue of Microorganisms (GCM) 10K type strain sequencing project: providing services to taxonomists for standard genome sequencing and annotation.</title>
        <authorList>
            <consortium name="The Broad Institute Genomics Platform"/>
            <consortium name="The Broad Institute Genome Sequencing Center for Infectious Disease"/>
            <person name="Wu L."/>
            <person name="Ma J."/>
        </authorList>
    </citation>
    <scope>NUCLEOTIDE SEQUENCE [LARGE SCALE GENOMIC DNA]</scope>
    <source>
        <strain evidence="3">CGMCC 1.12750</strain>
    </source>
</reference>
<dbReference type="GO" id="GO:0004519">
    <property type="term" value="F:endonuclease activity"/>
    <property type="evidence" value="ECO:0007669"/>
    <property type="project" value="UniProtKB-KW"/>
</dbReference>
<gene>
    <name evidence="2" type="ORF">ACFQXB_01045</name>
</gene>
<keyword evidence="2" id="KW-0378">Hydrolase</keyword>
<keyword evidence="2" id="KW-0255">Endonuclease</keyword>